<gene>
    <name evidence="4" type="ORF">TREVI0001_1751</name>
</gene>
<organism evidence="4 5">
    <name type="scientific">Treponema vincentii ATCC 35580</name>
    <dbReference type="NCBI Taxonomy" id="596324"/>
    <lineage>
        <taxon>Bacteria</taxon>
        <taxon>Pseudomonadati</taxon>
        <taxon>Spirochaetota</taxon>
        <taxon>Spirochaetia</taxon>
        <taxon>Spirochaetales</taxon>
        <taxon>Treponemataceae</taxon>
        <taxon>Treponema</taxon>
    </lineage>
</organism>
<dbReference type="OrthoDB" id="361748at2"/>
<comment type="subcellular location">
    <subcellularLocation>
        <location evidence="1">Cell envelope</location>
    </subcellularLocation>
</comment>
<feature type="transmembrane region" description="Helical" evidence="2">
    <location>
        <begin position="12"/>
        <end position="29"/>
    </location>
</feature>
<evidence type="ECO:0000256" key="1">
    <source>
        <dbReference type="ARBA" id="ARBA00004196"/>
    </source>
</evidence>
<dbReference type="Gene3D" id="2.60.40.4270">
    <property type="entry name" value="Listeria-Bacteroides repeat domain"/>
    <property type="match status" value="1"/>
</dbReference>
<feature type="domain" description="Cadherin-like beta-sandwich-like" evidence="3">
    <location>
        <begin position="139"/>
        <end position="234"/>
    </location>
</feature>
<dbReference type="Proteomes" id="UP000004509">
    <property type="component" value="Unassembled WGS sequence"/>
</dbReference>
<dbReference type="PROSITE" id="PS51257">
    <property type="entry name" value="PROKAR_LIPOPROTEIN"/>
    <property type="match status" value="1"/>
</dbReference>
<dbReference type="STRING" id="596324.TREVI0001_1751"/>
<evidence type="ECO:0000313" key="5">
    <source>
        <dbReference type="Proteomes" id="UP000004509"/>
    </source>
</evidence>
<name>C8PP30_9SPIR</name>
<dbReference type="RefSeq" id="WP_006188298.1">
    <property type="nucleotide sequence ID" value="NZ_ACYH01000024.1"/>
</dbReference>
<dbReference type="Pfam" id="PF09479">
    <property type="entry name" value="Flg_new"/>
    <property type="match status" value="1"/>
</dbReference>
<evidence type="ECO:0000256" key="2">
    <source>
        <dbReference type="SAM" id="Phobius"/>
    </source>
</evidence>
<proteinExistence type="predicted"/>
<dbReference type="NCBIfam" id="TIGR02543">
    <property type="entry name" value="List_Bact_rpt"/>
    <property type="match status" value="1"/>
</dbReference>
<dbReference type="Pfam" id="PF12733">
    <property type="entry name" value="Cadherin-like"/>
    <property type="match status" value="1"/>
</dbReference>
<dbReference type="AlphaFoldDB" id="C8PP30"/>
<evidence type="ECO:0000259" key="3">
    <source>
        <dbReference type="Pfam" id="PF12733"/>
    </source>
</evidence>
<dbReference type="InterPro" id="IPR025883">
    <property type="entry name" value="Cadherin-like_domain"/>
</dbReference>
<dbReference type="InterPro" id="IPR042229">
    <property type="entry name" value="Listeria/Bacterioides_rpt_sf"/>
</dbReference>
<comment type="caution">
    <text evidence="4">The sequence shown here is derived from an EMBL/GenBank/DDBJ whole genome shotgun (WGS) entry which is preliminary data.</text>
</comment>
<protein>
    <submittedName>
        <fullName evidence="4">Repeat protein</fullName>
    </submittedName>
</protein>
<evidence type="ECO:0000313" key="4">
    <source>
        <dbReference type="EMBL" id="EEV20893.1"/>
    </source>
</evidence>
<sequence length="366" mass="43218">MKGFVKKYISLSVRIFLIIVILCSCTPLMDIEKTTQRDELFVVSFVVNGGEEIPSQQVYKGKYAKRPENPIRDGYLFDGWYIDNNTFYTQFDFFRIIDRDVVLYAKWIKLSEVAELKYIKLTGGKNIENTGYYIGDLEPIFDESIPEYNVTVANTMNFIHIRLLYEDKNANIYVNDVKVNTKQDLSWIDRASETFNGKHIEGFLLTYDTPIADIISIKIESENKKNSKIYNFHIFKSRFPIKSSVKPELYVGAMCRFKNTILKAEDIDIVGYYRTQKEKIYWDEHITVVFYVWSDDEDTTGYYWHTFYGDFSDGNNKLDRSDKLLQKIKNDIFVLIQDNYAFSMSDVVLSRLNDCCYYIYDRRRIR</sequence>
<dbReference type="eggNOG" id="COG3291">
    <property type="taxonomic scope" value="Bacteria"/>
</dbReference>
<dbReference type="GO" id="GO:0030313">
    <property type="term" value="C:cell envelope"/>
    <property type="evidence" value="ECO:0007669"/>
    <property type="project" value="UniProtKB-SubCell"/>
</dbReference>
<keyword evidence="2" id="KW-0472">Membrane</keyword>
<dbReference type="InterPro" id="IPR013378">
    <property type="entry name" value="InlB-like_B-rpt"/>
</dbReference>
<keyword evidence="2" id="KW-1133">Transmembrane helix</keyword>
<keyword evidence="2" id="KW-0812">Transmembrane</keyword>
<reference evidence="4 5" key="1">
    <citation type="submission" date="2009-07" db="EMBL/GenBank/DDBJ databases">
        <authorList>
            <person name="Madupu R."/>
            <person name="Sebastian Y."/>
            <person name="Durkin A.S."/>
            <person name="Torralba M."/>
            <person name="Methe B."/>
            <person name="Sutton G.G."/>
            <person name="Strausberg R.L."/>
            <person name="Nelson K.E."/>
        </authorList>
    </citation>
    <scope>NUCLEOTIDE SEQUENCE [LARGE SCALE GENOMIC DNA]</scope>
    <source>
        <strain evidence="4 5">ATCC 35580</strain>
    </source>
</reference>
<accession>C8PP30</accession>
<dbReference type="EMBL" id="ACYH01000024">
    <property type="protein sequence ID" value="EEV20893.1"/>
    <property type="molecule type" value="Genomic_DNA"/>
</dbReference>